<feature type="region of interest" description="Disordered" evidence="1">
    <location>
        <begin position="1"/>
        <end position="119"/>
    </location>
</feature>
<feature type="region of interest" description="Disordered" evidence="1">
    <location>
        <begin position="138"/>
        <end position="166"/>
    </location>
</feature>
<evidence type="ECO:0000256" key="1">
    <source>
        <dbReference type="SAM" id="MobiDB-lite"/>
    </source>
</evidence>
<keyword evidence="3" id="KW-1185">Reference proteome</keyword>
<feature type="compositionally biased region" description="Polar residues" evidence="1">
    <location>
        <begin position="1"/>
        <end position="37"/>
    </location>
</feature>
<evidence type="ECO:0000313" key="2">
    <source>
        <dbReference type="EMBL" id="KAJ7381805.1"/>
    </source>
</evidence>
<dbReference type="Proteomes" id="UP001163046">
    <property type="component" value="Unassembled WGS sequence"/>
</dbReference>
<comment type="caution">
    <text evidence="2">The sequence shown here is derived from an EMBL/GenBank/DDBJ whole genome shotgun (WGS) entry which is preliminary data.</text>
</comment>
<name>A0A9W9ZI65_9CNID</name>
<evidence type="ECO:0000313" key="3">
    <source>
        <dbReference type="Proteomes" id="UP001163046"/>
    </source>
</evidence>
<organism evidence="2 3">
    <name type="scientific">Desmophyllum pertusum</name>
    <dbReference type="NCBI Taxonomy" id="174260"/>
    <lineage>
        <taxon>Eukaryota</taxon>
        <taxon>Metazoa</taxon>
        <taxon>Cnidaria</taxon>
        <taxon>Anthozoa</taxon>
        <taxon>Hexacorallia</taxon>
        <taxon>Scleractinia</taxon>
        <taxon>Caryophylliina</taxon>
        <taxon>Caryophylliidae</taxon>
        <taxon>Desmophyllum</taxon>
    </lineage>
</organism>
<accession>A0A9W9ZI65</accession>
<gene>
    <name evidence="2" type="ORF">OS493_038942</name>
</gene>
<proteinExistence type="predicted"/>
<feature type="compositionally biased region" description="Acidic residues" evidence="1">
    <location>
        <begin position="62"/>
        <end position="76"/>
    </location>
</feature>
<dbReference type="EMBL" id="MU826008">
    <property type="protein sequence ID" value="KAJ7381805.1"/>
    <property type="molecule type" value="Genomic_DNA"/>
</dbReference>
<reference evidence="2" key="1">
    <citation type="submission" date="2023-01" db="EMBL/GenBank/DDBJ databases">
        <title>Genome assembly of the deep-sea coral Lophelia pertusa.</title>
        <authorList>
            <person name="Herrera S."/>
            <person name="Cordes E."/>
        </authorList>
    </citation>
    <scope>NUCLEOTIDE SEQUENCE</scope>
    <source>
        <strain evidence="2">USNM1676648</strain>
        <tissue evidence="2">Polyp</tissue>
    </source>
</reference>
<feature type="compositionally biased region" description="Basic residues" evidence="1">
    <location>
        <begin position="82"/>
        <end position="91"/>
    </location>
</feature>
<dbReference type="AlphaFoldDB" id="A0A9W9ZI65"/>
<sequence length="183" mass="19667">MTQYQSSSGASPANSPTIDAMTQYQSSSGASPANSPTIEAIDPVPEFKCSKSTSPAPVPVEELSESSDGDEEDESLSEALFRRKPAANKGKKALDSTLKSFKQQRPKSTESSEAGDDDLTFSESLFLSVNLEARPVRKHLVRQTSPPLKGRKRKNPAAKAPAAPSILPSWTKAKNVITTFWNG</sequence>
<protein>
    <submittedName>
        <fullName evidence="2">Uncharacterized protein</fullName>
    </submittedName>
</protein>